<dbReference type="InterPro" id="IPR050160">
    <property type="entry name" value="MHC/Immunoglobulin"/>
</dbReference>
<keyword evidence="10" id="KW-0325">Glycoprotein</keyword>
<evidence type="ECO:0000313" key="15">
    <source>
        <dbReference type="EMBL" id="GLD53152.1"/>
    </source>
</evidence>
<organism evidence="15 16">
    <name type="scientific">Lates japonicus</name>
    <name type="common">Japanese lates</name>
    <dbReference type="NCBI Taxonomy" id="270547"/>
    <lineage>
        <taxon>Eukaryota</taxon>
        <taxon>Metazoa</taxon>
        <taxon>Chordata</taxon>
        <taxon>Craniata</taxon>
        <taxon>Vertebrata</taxon>
        <taxon>Euteleostomi</taxon>
        <taxon>Actinopterygii</taxon>
        <taxon>Neopterygii</taxon>
        <taxon>Teleostei</taxon>
        <taxon>Neoteleostei</taxon>
        <taxon>Acanthomorphata</taxon>
        <taxon>Carangaria</taxon>
        <taxon>Carangaria incertae sedis</taxon>
        <taxon>Centropomidae</taxon>
        <taxon>Lates</taxon>
    </lineage>
</organism>
<name>A0AAD3MFU0_LATJO</name>
<dbReference type="InterPro" id="IPR011162">
    <property type="entry name" value="MHC_I/II-like_Ag-recog"/>
</dbReference>
<evidence type="ECO:0000313" key="16">
    <source>
        <dbReference type="Proteomes" id="UP001279410"/>
    </source>
</evidence>
<dbReference type="Pfam" id="PF03762">
    <property type="entry name" value="VOMI"/>
    <property type="match status" value="1"/>
</dbReference>
<evidence type="ECO:0000256" key="12">
    <source>
        <dbReference type="ARBA" id="ARBA00023319"/>
    </source>
</evidence>
<keyword evidence="9" id="KW-1015">Disulfide bond</keyword>
<dbReference type="EMBL" id="BRZM01000016">
    <property type="protein sequence ID" value="GLD53152.1"/>
    <property type="molecule type" value="Genomic_DNA"/>
</dbReference>
<protein>
    <submittedName>
        <fullName evidence="15">Vitelline membrane outer layer protein 1 homolog</fullName>
    </submittedName>
</protein>
<evidence type="ECO:0000256" key="11">
    <source>
        <dbReference type="ARBA" id="ARBA00023182"/>
    </source>
</evidence>
<proteinExistence type="inferred from homology"/>
<dbReference type="InterPro" id="IPR036179">
    <property type="entry name" value="Ig-like_dom_sf"/>
</dbReference>
<dbReference type="Pfam" id="PF00993">
    <property type="entry name" value="MHC_II_alpha"/>
    <property type="match status" value="1"/>
</dbReference>
<dbReference type="InterPro" id="IPR013783">
    <property type="entry name" value="Ig-like_fold"/>
</dbReference>
<dbReference type="Pfam" id="PF07654">
    <property type="entry name" value="C1-set"/>
    <property type="match status" value="2"/>
</dbReference>
<dbReference type="Gene3D" id="2.100.10.20">
    <property type="entry name" value="Vitelline membrane outer layer protein I (VOMI)"/>
    <property type="match status" value="1"/>
</dbReference>
<evidence type="ECO:0000256" key="6">
    <source>
        <dbReference type="ARBA" id="ARBA00022989"/>
    </source>
</evidence>
<dbReference type="Gene3D" id="3.10.320.10">
    <property type="entry name" value="Class II Histocompatibility Antigen, M Beta Chain, Chain B, domain 1"/>
    <property type="match status" value="1"/>
</dbReference>
<evidence type="ECO:0000256" key="4">
    <source>
        <dbReference type="ARBA" id="ARBA00022729"/>
    </source>
</evidence>
<comment type="caution">
    <text evidence="15">The sequence shown here is derived from an EMBL/GenBank/DDBJ whole genome shotgun (WGS) entry which is preliminary data.</text>
</comment>
<dbReference type="PROSITE" id="PS50835">
    <property type="entry name" value="IG_LIKE"/>
    <property type="match status" value="2"/>
</dbReference>
<dbReference type="InterPro" id="IPR007110">
    <property type="entry name" value="Ig-like_dom"/>
</dbReference>
<keyword evidence="6 13" id="KW-1133">Transmembrane helix</keyword>
<evidence type="ECO:0000256" key="2">
    <source>
        <dbReference type="ARBA" id="ARBA00007394"/>
    </source>
</evidence>
<keyword evidence="16" id="KW-1185">Reference proteome</keyword>
<reference evidence="15" key="1">
    <citation type="submission" date="2022-08" db="EMBL/GenBank/DDBJ databases">
        <title>Genome sequencing of akame (Lates japonicus).</title>
        <authorList>
            <person name="Hashiguchi Y."/>
            <person name="Takahashi H."/>
        </authorList>
    </citation>
    <scope>NUCLEOTIDE SEQUENCE</scope>
    <source>
        <strain evidence="15">Kochi</strain>
    </source>
</reference>
<dbReference type="PROSITE" id="PS00290">
    <property type="entry name" value="IG_MHC"/>
    <property type="match status" value="1"/>
</dbReference>
<dbReference type="PANTHER" id="PTHR19944:SF86">
    <property type="entry name" value="HLA CLASS II HISTOCOMPATIBILITY ANTIGEN, DR ALPHA CHAIN"/>
    <property type="match status" value="1"/>
</dbReference>
<evidence type="ECO:0000256" key="7">
    <source>
        <dbReference type="ARBA" id="ARBA00023130"/>
    </source>
</evidence>
<keyword evidence="7" id="KW-1064">Adaptive immunity</keyword>
<evidence type="ECO:0000256" key="13">
    <source>
        <dbReference type="SAM" id="Phobius"/>
    </source>
</evidence>
<dbReference type="InterPro" id="IPR005515">
    <property type="entry name" value="VOMI"/>
</dbReference>
<keyword evidence="5" id="KW-0391">Immunity</keyword>
<dbReference type="InterPro" id="IPR003006">
    <property type="entry name" value="Ig/MHC_CS"/>
</dbReference>
<accession>A0AAD3MFU0</accession>
<dbReference type="Gene3D" id="2.60.40.10">
    <property type="entry name" value="Immunoglobulins"/>
    <property type="match status" value="2"/>
</dbReference>
<dbReference type="AlphaFoldDB" id="A0AAD3MFU0"/>
<keyword evidence="8 13" id="KW-0472">Membrane</keyword>
<dbReference type="InterPro" id="IPR001003">
    <property type="entry name" value="MHC_II_a_N"/>
</dbReference>
<keyword evidence="11" id="KW-0491">MHC II</keyword>
<dbReference type="SUPFAM" id="SSF54452">
    <property type="entry name" value="MHC antigen-recognition domain"/>
    <property type="match status" value="1"/>
</dbReference>
<dbReference type="SUPFAM" id="SSF48726">
    <property type="entry name" value="Immunoglobulin"/>
    <property type="match status" value="2"/>
</dbReference>
<dbReference type="InterPro" id="IPR003597">
    <property type="entry name" value="Ig_C1-set"/>
</dbReference>
<evidence type="ECO:0000256" key="3">
    <source>
        <dbReference type="ARBA" id="ARBA00022692"/>
    </source>
</evidence>
<evidence type="ECO:0000259" key="14">
    <source>
        <dbReference type="PROSITE" id="PS50835"/>
    </source>
</evidence>
<evidence type="ECO:0000256" key="8">
    <source>
        <dbReference type="ARBA" id="ARBA00023136"/>
    </source>
</evidence>
<evidence type="ECO:0000256" key="9">
    <source>
        <dbReference type="ARBA" id="ARBA00023157"/>
    </source>
</evidence>
<dbReference type="GO" id="GO:0002250">
    <property type="term" value="P:adaptive immune response"/>
    <property type="evidence" value="ECO:0007669"/>
    <property type="project" value="UniProtKB-KW"/>
</dbReference>
<gene>
    <name evidence="15" type="ORF">AKAME5_000593900</name>
</gene>
<dbReference type="GO" id="GO:0002504">
    <property type="term" value="P:antigen processing and presentation of peptide or polysaccharide antigen via MHC class II"/>
    <property type="evidence" value="ECO:0007669"/>
    <property type="project" value="UniProtKB-KW"/>
</dbReference>
<dbReference type="GO" id="GO:0042613">
    <property type="term" value="C:MHC class II protein complex"/>
    <property type="evidence" value="ECO:0007669"/>
    <property type="project" value="UniProtKB-KW"/>
</dbReference>
<evidence type="ECO:0000256" key="10">
    <source>
        <dbReference type="ARBA" id="ARBA00023180"/>
    </source>
</evidence>
<feature type="domain" description="Ig-like" evidence="14">
    <location>
        <begin position="71"/>
        <end position="166"/>
    </location>
</feature>
<dbReference type="Proteomes" id="UP001279410">
    <property type="component" value="Unassembled WGS sequence"/>
</dbReference>
<evidence type="ECO:0000256" key="1">
    <source>
        <dbReference type="ARBA" id="ARBA00004479"/>
    </source>
</evidence>
<keyword evidence="4" id="KW-0732">Signal</keyword>
<dbReference type="PANTHER" id="PTHR19944">
    <property type="entry name" value="MHC CLASS II-RELATED"/>
    <property type="match status" value="1"/>
</dbReference>
<comment type="similarity">
    <text evidence="2">Belongs to the MHC class II family.</text>
</comment>
<comment type="subcellular location">
    <subcellularLocation>
        <location evidence="1">Membrane</location>
        <topology evidence="1">Single-pass type I membrane protein</topology>
    </subcellularLocation>
</comment>
<feature type="domain" description="Ig-like" evidence="14">
    <location>
        <begin position="171"/>
        <end position="262"/>
    </location>
</feature>
<dbReference type="InterPro" id="IPR014745">
    <property type="entry name" value="MHC_II_a/b_N"/>
</dbReference>
<dbReference type="SMART" id="SM00407">
    <property type="entry name" value="IGc1"/>
    <property type="match status" value="2"/>
</dbReference>
<evidence type="ECO:0000256" key="5">
    <source>
        <dbReference type="ARBA" id="ARBA00022859"/>
    </source>
</evidence>
<dbReference type="SUPFAM" id="SSF51092">
    <property type="entry name" value="Vitelline membrane outer protein-I (VMO-I)"/>
    <property type="match status" value="1"/>
</dbReference>
<feature type="transmembrane region" description="Helical" evidence="13">
    <location>
        <begin position="275"/>
        <end position="298"/>
    </location>
</feature>
<keyword evidence="12" id="KW-0393">Immunoglobulin domain</keyword>
<dbReference type="InterPro" id="IPR036706">
    <property type="entry name" value="VOMI_sf"/>
</dbReference>
<keyword evidence="3 13" id="KW-0812">Transmembrane</keyword>
<sequence>MDVAGDGQYDIEYDGDQLLYVDPITYRAVPRLPEFAEQWIPDPGLAKDTYVSLGTCKYNIPRAIKGENSPPEAIVTPTSLIYPKQDTEIGVPNTLICFVNDFHPPVVDITWTRNGQFVDQSEVSQTQYYSNSDFSFRTSSYLNFTPQENDIYSCSVGHISLQAPLTRFWVPPIVRVRQTKPADYGERSMLECSVVGFFPQEVRVSWLRDGVEVTTDVSSTDVLVNGDWSFQLHSYLELMLKRGERVTCRVDHSSLKESLEVDWDTFSLDVKYLKIAVGISMLFIGFAVAAGGTVYYWWKQSGLCEEKTFLQRAGVAFNSRQYRSLLTVGNGERFGNWTWPEMCPDKFFAVGFSVRVESNQYGADDTALNGIRLICAKDGIRSFLYSVESHTGYFGDWSQPQYCPSGVLTSFQIRVEPHQGLFGDDTAVNNIKFRCSSNPMLEAPGMSWGEYGSWSQECRDGGICGIETKMEEYQYGLDDSTLNDVRFHCCNKPLQ</sequence>